<keyword evidence="10" id="KW-1185">Reference proteome</keyword>
<keyword evidence="3" id="KW-0689">Ribosomal protein</keyword>
<dbReference type="Gene3D" id="3.30.420.80">
    <property type="entry name" value="Ribosomal protein S11"/>
    <property type="match status" value="1"/>
</dbReference>
<keyword evidence="5" id="KW-0687">Ribonucleoprotein</keyword>
<evidence type="ECO:0000256" key="8">
    <source>
        <dbReference type="SAM" id="MobiDB-lite"/>
    </source>
</evidence>
<dbReference type="InterPro" id="IPR001971">
    <property type="entry name" value="Ribosomal_uS11"/>
</dbReference>
<evidence type="ECO:0000313" key="10">
    <source>
        <dbReference type="Proteomes" id="UP000799429"/>
    </source>
</evidence>
<dbReference type="GO" id="GO:0005739">
    <property type="term" value="C:mitochondrion"/>
    <property type="evidence" value="ECO:0007669"/>
    <property type="project" value="UniProtKB-SubCell"/>
</dbReference>
<evidence type="ECO:0000256" key="7">
    <source>
        <dbReference type="ARBA" id="ARBA00070326"/>
    </source>
</evidence>
<dbReference type="SUPFAM" id="SSF53137">
    <property type="entry name" value="Translational machinery components"/>
    <property type="match status" value="1"/>
</dbReference>
<dbReference type="GO" id="GO:0003735">
    <property type="term" value="F:structural constituent of ribosome"/>
    <property type="evidence" value="ECO:0007669"/>
    <property type="project" value="InterPro"/>
</dbReference>
<dbReference type="GO" id="GO:1990904">
    <property type="term" value="C:ribonucleoprotein complex"/>
    <property type="evidence" value="ECO:0007669"/>
    <property type="project" value="UniProtKB-KW"/>
</dbReference>
<dbReference type="GO" id="GO:0005840">
    <property type="term" value="C:ribosome"/>
    <property type="evidence" value="ECO:0007669"/>
    <property type="project" value="UniProtKB-KW"/>
</dbReference>
<evidence type="ECO:0000256" key="1">
    <source>
        <dbReference type="ARBA" id="ARBA00004173"/>
    </source>
</evidence>
<keyword evidence="4" id="KW-0496">Mitochondrion</keyword>
<feature type="region of interest" description="Disordered" evidence="8">
    <location>
        <begin position="31"/>
        <end position="101"/>
    </location>
</feature>
<evidence type="ECO:0000256" key="4">
    <source>
        <dbReference type="ARBA" id="ARBA00023128"/>
    </source>
</evidence>
<organism evidence="9 10">
    <name type="scientific">Patellaria atrata CBS 101060</name>
    <dbReference type="NCBI Taxonomy" id="1346257"/>
    <lineage>
        <taxon>Eukaryota</taxon>
        <taxon>Fungi</taxon>
        <taxon>Dikarya</taxon>
        <taxon>Ascomycota</taxon>
        <taxon>Pezizomycotina</taxon>
        <taxon>Dothideomycetes</taxon>
        <taxon>Dothideomycetes incertae sedis</taxon>
        <taxon>Patellariales</taxon>
        <taxon>Patellariaceae</taxon>
        <taxon>Patellaria</taxon>
    </lineage>
</organism>
<dbReference type="GO" id="GO:0006412">
    <property type="term" value="P:translation"/>
    <property type="evidence" value="ECO:0007669"/>
    <property type="project" value="InterPro"/>
</dbReference>
<dbReference type="OrthoDB" id="1654884at2759"/>
<comment type="caution">
    <text evidence="9">The sequence shown here is derived from an EMBL/GenBank/DDBJ whole genome shotgun (WGS) entry which is preliminary data.</text>
</comment>
<accession>A0A9P4SHJ3</accession>
<proteinExistence type="inferred from homology"/>
<dbReference type="PANTHER" id="PTHR11759">
    <property type="entry name" value="40S RIBOSOMAL PROTEIN S14/30S RIBOSOMAL PROTEIN S11"/>
    <property type="match status" value="1"/>
</dbReference>
<dbReference type="Proteomes" id="UP000799429">
    <property type="component" value="Unassembled WGS sequence"/>
</dbReference>
<comment type="function">
    <text evidence="6">Component of the mitochondrial ribosome (mitoribosome), a dedicated translation machinery responsible for the synthesis of mitochondrial genome-encoded proteins, including at least some of the essential transmembrane subunits of the mitochondrial respiratory chain. The mitoribosomes are attached to the mitochondrial inner membrane and translation products are cotranslationally integrated into the membrane.</text>
</comment>
<feature type="compositionally biased region" description="Low complexity" evidence="8">
    <location>
        <begin position="82"/>
        <end position="101"/>
    </location>
</feature>
<gene>
    <name evidence="9" type="ORF">M501DRAFT_998802</name>
</gene>
<name>A0A9P4SHJ3_9PEZI</name>
<dbReference type="Pfam" id="PF00411">
    <property type="entry name" value="Ribosomal_S11"/>
    <property type="match status" value="1"/>
</dbReference>
<comment type="subcellular location">
    <subcellularLocation>
        <location evidence="1">Mitochondrion</location>
    </subcellularLocation>
</comment>
<dbReference type="InterPro" id="IPR036967">
    <property type="entry name" value="Ribosomal_uS11_sf"/>
</dbReference>
<evidence type="ECO:0000256" key="3">
    <source>
        <dbReference type="ARBA" id="ARBA00022980"/>
    </source>
</evidence>
<dbReference type="HAMAP" id="MF_01310">
    <property type="entry name" value="Ribosomal_uS11"/>
    <property type="match status" value="1"/>
</dbReference>
<sequence>MSVARSHPWLGSSVCAYRPRAVPRPGFLTRAFSEATTRKDGPRISYSPSSAFPQRPSPFPNLFGRHGPKPPLGGPPDPDTHLLQQQHQQQQQQEMQLQQQQLDQQRHYLHVYATKHNTHITLAKPDHGALISVSCGNIGFRKAARGNYDSAYQLAAYVMSTIQEKGLLVQIQKLELVLRGFGAGRDAVTKALLGTEGRNLRGKVIKVSDATRLKFGGSRSRAIRRLG</sequence>
<evidence type="ECO:0000313" key="9">
    <source>
        <dbReference type="EMBL" id="KAF2842484.1"/>
    </source>
</evidence>
<evidence type="ECO:0000256" key="6">
    <source>
        <dbReference type="ARBA" id="ARBA00037226"/>
    </source>
</evidence>
<evidence type="ECO:0000256" key="5">
    <source>
        <dbReference type="ARBA" id="ARBA00023274"/>
    </source>
</evidence>
<protein>
    <recommendedName>
        <fullName evidence="7">Small ribosomal subunit protein uS11m</fullName>
    </recommendedName>
</protein>
<dbReference type="AlphaFoldDB" id="A0A9P4SHJ3"/>
<comment type="similarity">
    <text evidence="2">Belongs to the universal ribosomal protein uS11 family.</text>
</comment>
<dbReference type="FunFam" id="3.30.420.80:FF:000011">
    <property type="entry name" value="37S ribosomal protein S18, mitochondrial"/>
    <property type="match status" value="1"/>
</dbReference>
<reference evidence="9" key="1">
    <citation type="journal article" date="2020" name="Stud. Mycol.">
        <title>101 Dothideomycetes genomes: a test case for predicting lifestyles and emergence of pathogens.</title>
        <authorList>
            <person name="Haridas S."/>
            <person name="Albert R."/>
            <person name="Binder M."/>
            <person name="Bloem J."/>
            <person name="Labutti K."/>
            <person name="Salamov A."/>
            <person name="Andreopoulos B."/>
            <person name="Baker S."/>
            <person name="Barry K."/>
            <person name="Bills G."/>
            <person name="Bluhm B."/>
            <person name="Cannon C."/>
            <person name="Castanera R."/>
            <person name="Culley D."/>
            <person name="Daum C."/>
            <person name="Ezra D."/>
            <person name="Gonzalez J."/>
            <person name="Henrissat B."/>
            <person name="Kuo A."/>
            <person name="Liang C."/>
            <person name="Lipzen A."/>
            <person name="Lutzoni F."/>
            <person name="Magnuson J."/>
            <person name="Mondo S."/>
            <person name="Nolan M."/>
            <person name="Ohm R."/>
            <person name="Pangilinan J."/>
            <person name="Park H.-J."/>
            <person name="Ramirez L."/>
            <person name="Alfaro M."/>
            <person name="Sun H."/>
            <person name="Tritt A."/>
            <person name="Yoshinaga Y."/>
            <person name="Zwiers L.-H."/>
            <person name="Turgeon B."/>
            <person name="Goodwin S."/>
            <person name="Spatafora J."/>
            <person name="Crous P."/>
            <person name="Grigoriev I."/>
        </authorList>
    </citation>
    <scope>NUCLEOTIDE SEQUENCE</scope>
    <source>
        <strain evidence="9">CBS 101060</strain>
    </source>
</reference>
<dbReference type="EMBL" id="MU006090">
    <property type="protein sequence ID" value="KAF2842484.1"/>
    <property type="molecule type" value="Genomic_DNA"/>
</dbReference>
<evidence type="ECO:0000256" key="2">
    <source>
        <dbReference type="ARBA" id="ARBA00006194"/>
    </source>
</evidence>